<dbReference type="InterPro" id="IPR050792">
    <property type="entry name" value="ADP-ribosylglycohydrolase"/>
</dbReference>
<name>A0A382U5Y9_9ZZZZ</name>
<dbReference type="AlphaFoldDB" id="A0A382U5Y9"/>
<organism evidence="1">
    <name type="scientific">marine metagenome</name>
    <dbReference type="NCBI Taxonomy" id="408172"/>
    <lineage>
        <taxon>unclassified sequences</taxon>
        <taxon>metagenomes</taxon>
        <taxon>ecological metagenomes</taxon>
    </lineage>
</organism>
<dbReference type="SUPFAM" id="SSF101478">
    <property type="entry name" value="ADP-ribosylglycohydrolase"/>
    <property type="match status" value="1"/>
</dbReference>
<protein>
    <recommendedName>
        <fullName evidence="2">ADP-ribosylglycohydrolase</fullName>
    </recommendedName>
</protein>
<reference evidence="1" key="1">
    <citation type="submission" date="2018-05" db="EMBL/GenBank/DDBJ databases">
        <authorList>
            <person name="Lanie J.A."/>
            <person name="Ng W.-L."/>
            <person name="Kazmierczak K.M."/>
            <person name="Andrzejewski T.M."/>
            <person name="Davidsen T.M."/>
            <person name="Wayne K.J."/>
            <person name="Tettelin H."/>
            <person name="Glass J.I."/>
            <person name="Rusch D."/>
            <person name="Podicherti R."/>
            <person name="Tsui H.-C.T."/>
            <person name="Winkler M.E."/>
        </authorList>
    </citation>
    <scope>NUCLEOTIDE SEQUENCE</scope>
</reference>
<dbReference type="PANTHER" id="PTHR16222:SF12">
    <property type="entry name" value="ADP-RIBOSYLGLYCOHYDROLASE-RELATED"/>
    <property type="match status" value="1"/>
</dbReference>
<gene>
    <name evidence="1" type="ORF">METZ01_LOCUS382583</name>
</gene>
<dbReference type="InterPro" id="IPR005502">
    <property type="entry name" value="Ribosyl_crysJ1"/>
</dbReference>
<accession>A0A382U5Y9</accession>
<dbReference type="PANTHER" id="PTHR16222">
    <property type="entry name" value="ADP-RIBOSYLGLYCOHYDROLASE"/>
    <property type="match status" value="1"/>
</dbReference>
<dbReference type="Gene3D" id="1.10.4080.10">
    <property type="entry name" value="ADP-ribosylation/Crystallin J1"/>
    <property type="match status" value="1"/>
</dbReference>
<dbReference type="InterPro" id="IPR036705">
    <property type="entry name" value="Ribosyl_crysJ1_sf"/>
</dbReference>
<dbReference type="EMBL" id="UINC01141781">
    <property type="protein sequence ID" value="SVD29729.1"/>
    <property type="molecule type" value="Genomic_DNA"/>
</dbReference>
<proteinExistence type="predicted"/>
<sequence>MLGAIVGDVLGSIHEHNPIKTKNFELLNANCVFTDDTVMTVAVADSLMNGTPYVESLQMWGSSYPSAGYGCWFNEWIYSDSPEPYNSFGNGSAMRSSSVGWLFDDETSVFKEAEKSAVITHNHPEGIKGAQAVSLGVFLGRTGNTKKEIQDKLEVCFNYDLGQKLDQIRPLYTHDLTCQGSVPQAIIAFLESNDFEDAIR</sequence>
<evidence type="ECO:0008006" key="2">
    <source>
        <dbReference type="Google" id="ProtNLM"/>
    </source>
</evidence>
<feature type="non-terminal residue" evidence="1">
    <location>
        <position position="200"/>
    </location>
</feature>
<evidence type="ECO:0000313" key="1">
    <source>
        <dbReference type="EMBL" id="SVD29729.1"/>
    </source>
</evidence>
<dbReference type="Pfam" id="PF03747">
    <property type="entry name" value="ADP_ribosyl_GH"/>
    <property type="match status" value="1"/>
</dbReference>